<evidence type="ECO:0000313" key="2">
    <source>
        <dbReference type="Proteomes" id="UP000805649"/>
    </source>
</evidence>
<dbReference type="Proteomes" id="UP000805649">
    <property type="component" value="Unassembled WGS sequence"/>
</dbReference>
<name>A0ACC3YLD6_COLTU</name>
<dbReference type="EMBL" id="VUJX02000008">
    <property type="protein sequence ID" value="KAL0932617.1"/>
    <property type="molecule type" value="Genomic_DNA"/>
</dbReference>
<comment type="caution">
    <text evidence="1">The sequence shown here is derived from an EMBL/GenBank/DDBJ whole genome shotgun (WGS) entry which is preliminary data.</text>
</comment>
<keyword evidence="2" id="KW-1185">Reference proteome</keyword>
<evidence type="ECO:0000313" key="1">
    <source>
        <dbReference type="EMBL" id="KAL0932617.1"/>
    </source>
</evidence>
<reference evidence="1 2" key="1">
    <citation type="journal article" date="2020" name="Phytopathology">
        <title>Genome Sequence Resources of Colletotrichum truncatum, C. plurivorum, C. musicola, and C. sojae: Four Species Pathogenic to Soybean (Glycine max).</title>
        <authorList>
            <person name="Rogerio F."/>
            <person name="Boufleur T.R."/>
            <person name="Ciampi-Guillardi M."/>
            <person name="Sukno S.A."/>
            <person name="Thon M.R."/>
            <person name="Massola Junior N.S."/>
            <person name="Baroncelli R."/>
        </authorList>
    </citation>
    <scope>NUCLEOTIDE SEQUENCE [LARGE SCALE GENOMIC DNA]</scope>
    <source>
        <strain evidence="1 2">CMES1059</strain>
    </source>
</reference>
<gene>
    <name evidence="1" type="ORF">CTRU02_211580</name>
</gene>
<protein>
    <submittedName>
        <fullName evidence="1">Vegetative cell wall protein gp1</fullName>
    </submittedName>
</protein>
<organism evidence="1 2">
    <name type="scientific">Colletotrichum truncatum</name>
    <name type="common">Anthracnose fungus</name>
    <name type="synonym">Colletotrichum capsici</name>
    <dbReference type="NCBI Taxonomy" id="5467"/>
    <lineage>
        <taxon>Eukaryota</taxon>
        <taxon>Fungi</taxon>
        <taxon>Dikarya</taxon>
        <taxon>Ascomycota</taxon>
        <taxon>Pezizomycotina</taxon>
        <taxon>Sordariomycetes</taxon>
        <taxon>Hypocreomycetidae</taxon>
        <taxon>Glomerellales</taxon>
        <taxon>Glomerellaceae</taxon>
        <taxon>Colletotrichum</taxon>
        <taxon>Colletotrichum truncatum species complex</taxon>
    </lineage>
</organism>
<accession>A0ACC3YLD6</accession>
<proteinExistence type="predicted"/>
<sequence length="853" mass="95585">MELALTFGAVGDFIAVIKLIKNIISALDDSRGSAKHYGDVVRSLELLKNTVQQARQIYEDENLPDGLSELSAIALQTADEIRQCLEGFCQKVQKYGPSLGGAGTNNVFLDVARKIQWKLEEKEVDKFRAEVMAHEMALKMLLTVTTVRVVQSNHEVSIKKVADIEGRTLATIRNSSKTLKRYFGTIRQQILLKLNHISWLGVEIKSSTSQLISMMMSLSGELGSIRTILMRLERPLGEEHTHFVLEDATGRAFPVYLKTITSWDAFEYLITDRFKGKKGAHRVQRKRYALQNRGTQKEVDRSIHWDNAFLPHQRVDMSLICREAQALAQTTLAPSCPFCGSISPGEADIEVQCSKCNMFFTRVVEVDDEELPTLPSPPQGRNVRFGESAFTATTKRPRDDEDWENSDGCSCSKPKRHKRQQDLKRKSRRDESESDSDEEDVRGFMRVKLISKRIRVQESHAPFHALTTESIDSMVQKVLGQQTGVSAATLEVEGNGTIPFSYGTGSSFEDVPQGNGPISVFRATGIDSDSDRTSNNPNSVVFRDVTANSTIQSASTPHEESKYDSSKDTPQRPATNTHFGTLSSDLSKDKLYSGMASPRYTSDGYYATASLSAAPSHPNDNRKSSYIYFQASESDEEEIIEVDGEKYVIPVKSKRQTTTSPLSPQQEKKPAPVRLATETDAKKFNIPPGYSLKNWDPTEVPILLFGSVFDTNSLGKWIYDWTVYYHGPATPIPEMAGELWLLLIQLAGNTKRADAAVELVRNSESKEIVLDFVDAGERLIDKLRKLLKACEAPMLKTKKKGAPLGKEAGIEFVKTLFDRDRELERTERFMTALRLFNLRFDSNCGEIIRNPTR</sequence>